<proteinExistence type="predicted"/>
<gene>
    <name evidence="1" type="ORF">L211DRAFT_868904</name>
</gene>
<evidence type="ECO:0000313" key="1">
    <source>
        <dbReference type="EMBL" id="RPB23094.1"/>
    </source>
</evidence>
<name>A0A3N4LJK8_9PEZI</name>
<dbReference type="Proteomes" id="UP000267821">
    <property type="component" value="Unassembled WGS sequence"/>
</dbReference>
<dbReference type="SUPFAM" id="SSF52540">
    <property type="entry name" value="P-loop containing nucleoside triphosphate hydrolases"/>
    <property type="match status" value="1"/>
</dbReference>
<evidence type="ECO:0000313" key="2">
    <source>
        <dbReference type="Proteomes" id="UP000267821"/>
    </source>
</evidence>
<reference evidence="1 2" key="1">
    <citation type="journal article" date="2018" name="Nat. Ecol. Evol.">
        <title>Pezizomycetes genomes reveal the molecular basis of ectomycorrhizal truffle lifestyle.</title>
        <authorList>
            <person name="Murat C."/>
            <person name="Payen T."/>
            <person name="Noel B."/>
            <person name="Kuo A."/>
            <person name="Morin E."/>
            <person name="Chen J."/>
            <person name="Kohler A."/>
            <person name="Krizsan K."/>
            <person name="Balestrini R."/>
            <person name="Da Silva C."/>
            <person name="Montanini B."/>
            <person name="Hainaut M."/>
            <person name="Levati E."/>
            <person name="Barry K.W."/>
            <person name="Belfiori B."/>
            <person name="Cichocki N."/>
            <person name="Clum A."/>
            <person name="Dockter R.B."/>
            <person name="Fauchery L."/>
            <person name="Guy J."/>
            <person name="Iotti M."/>
            <person name="Le Tacon F."/>
            <person name="Lindquist E.A."/>
            <person name="Lipzen A."/>
            <person name="Malagnac F."/>
            <person name="Mello A."/>
            <person name="Molinier V."/>
            <person name="Miyauchi S."/>
            <person name="Poulain J."/>
            <person name="Riccioni C."/>
            <person name="Rubini A."/>
            <person name="Sitrit Y."/>
            <person name="Splivallo R."/>
            <person name="Traeger S."/>
            <person name="Wang M."/>
            <person name="Zifcakova L."/>
            <person name="Wipf D."/>
            <person name="Zambonelli A."/>
            <person name="Paolocci F."/>
            <person name="Nowrousian M."/>
            <person name="Ottonello S."/>
            <person name="Baldrian P."/>
            <person name="Spatafora J.W."/>
            <person name="Henrissat B."/>
            <person name="Nagy L.G."/>
            <person name="Aury J.M."/>
            <person name="Wincker P."/>
            <person name="Grigoriev I.V."/>
            <person name="Bonfante P."/>
            <person name="Martin F.M."/>
        </authorList>
    </citation>
    <scope>NUCLEOTIDE SEQUENCE [LARGE SCALE GENOMIC DNA]</scope>
    <source>
        <strain evidence="1 2">ATCC MYA-4762</strain>
    </source>
</reference>
<dbReference type="AlphaFoldDB" id="A0A3N4LJK8"/>
<accession>A0A3N4LJK8</accession>
<dbReference type="STRING" id="1051890.A0A3N4LJK8"/>
<organism evidence="1 2">
    <name type="scientific">Terfezia boudieri ATCC MYA-4762</name>
    <dbReference type="NCBI Taxonomy" id="1051890"/>
    <lineage>
        <taxon>Eukaryota</taxon>
        <taxon>Fungi</taxon>
        <taxon>Dikarya</taxon>
        <taxon>Ascomycota</taxon>
        <taxon>Pezizomycotina</taxon>
        <taxon>Pezizomycetes</taxon>
        <taxon>Pezizales</taxon>
        <taxon>Pezizaceae</taxon>
        <taxon>Terfezia</taxon>
    </lineage>
</organism>
<dbReference type="OrthoDB" id="2364732at2759"/>
<dbReference type="InParanoid" id="A0A3N4LJK8"/>
<protein>
    <submittedName>
        <fullName evidence="1">Uncharacterized protein</fullName>
    </submittedName>
</protein>
<dbReference type="InterPro" id="IPR027417">
    <property type="entry name" value="P-loop_NTPase"/>
</dbReference>
<sequence>MFYRRFLTVITHPRSSRNFSTSSIGPAPIIRINYLLMGLTYKDRPIISTIKQPSGDSVQDFLNACIHKHLGTDCPPGRLQGYRVDIPLSRGRMDTAFTPEESCTDEIHMEHVLGLEHYFGGEFTKPDEEKVQVLVKLSEVQASPKSTPHVASAYPLESEEGRDSLMAISESRLEKVYHHLEGNHISLLRSPPYTGKSTFGQALRDYFLGLNHQAIYINLAGMDIGKTHSNKELFQDYWRSIVGRTWDEIIKCTTPTYVFIDEAQMIYGDAAPYFWGSLKQLLSVSKRTDSLRVLMLASYDPTMSSQITPIQFTNTLGLETLRLTSDEFQQITTAFVKRRHAQGNQFFTIPPLVQEAILNLSGGHAGLCRITLKKIWEKFCRGGSDIEILEYLVSSNFRRALQSTRAFIWMEDWNPTVKESQFIRSAFLSCDSKSICKIEWDTDPVAKAFFKSGLLTQIEGRLQFTAPIMRITLGLRLFSKDHSSQLHTTNFEEFMLRTIERMRPSILKNSLGRETDYLLERTWQFEWYRAAMTAVPPEAVVSPDVGAVFGSPGYLDFYVNGDYAWGIELLCEGNRAKHHADRFERGGVYEKIPMKEHVLLDFRNSANVGELLPNFWYAIYSDDYRQITLRRLGQADETIILHGDVQ</sequence>
<keyword evidence="2" id="KW-1185">Reference proteome</keyword>
<dbReference type="EMBL" id="ML121548">
    <property type="protein sequence ID" value="RPB23094.1"/>
    <property type="molecule type" value="Genomic_DNA"/>
</dbReference>